<protein>
    <submittedName>
        <fullName evidence="1">Uncharacterized protein</fullName>
    </submittedName>
</protein>
<comment type="caution">
    <text evidence="1">The sequence shown here is derived from an EMBL/GenBank/DDBJ whole genome shotgun (WGS) entry which is preliminary data.</text>
</comment>
<gene>
    <name evidence="1" type="ORF">KHA93_06575</name>
</gene>
<evidence type="ECO:0000313" key="2">
    <source>
        <dbReference type="Proteomes" id="UP000682713"/>
    </source>
</evidence>
<proteinExistence type="predicted"/>
<name>A0A942TMA6_9BACI</name>
<keyword evidence="2" id="KW-1185">Reference proteome</keyword>
<sequence length="350" mass="41424">MKENLITLLSEIKETIINHIDSLDNTALAKKKKYKNYIKNNMNPKGTKNVAIAYYKITDPDNNGQHLFALSNLNGRLEKIDDNIHEQINHEDLIKEIKNVHSVETVLHKPIYYKIKRLNGDLEFEEVPENDIDGQKFIKQKEFCCERKILEHIKLEYVNNRISNYDEEYTEAEKAELQGELFLYTRFLEPCLYCYSLLKEIQENNPKFKIKVYYEVHREYELSNFIDGKEYVLRNHIKSRIIQKYLKLDKKTQKLRDEELIKQVIEGAANYEELLNSIYKKYERSWYESAAALFDGSLLDVMPPELEEPIKLIDSIVDIDNLVLELANIPNTSKLDIINWLEEVLRKTVR</sequence>
<accession>A0A942TMA6</accession>
<reference evidence="1 2" key="1">
    <citation type="submission" date="2021-05" db="EMBL/GenBank/DDBJ databases">
        <title>Novel Bacillus species.</title>
        <authorList>
            <person name="Liu G."/>
        </authorList>
    </citation>
    <scope>NUCLEOTIDE SEQUENCE [LARGE SCALE GENOMIC DNA]</scope>
    <source>
        <strain evidence="1 2">FJAT-49732</strain>
    </source>
</reference>
<evidence type="ECO:0000313" key="1">
    <source>
        <dbReference type="EMBL" id="MBS4199317.1"/>
    </source>
</evidence>
<dbReference type="Proteomes" id="UP000682713">
    <property type="component" value="Unassembled WGS sequence"/>
</dbReference>
<organism evidence="1 2">
    <name type="scientific">Lederbergia citrisecunda</name>
    <dbReference type="NCBI Taxonomy" id="2833583"/>
    <lineage>
        <taxon>Bacteria</taxon>
        <taxon>Bacillati</taxon>
        <taxon>Bacillota</taxon>
        <taxon>Bacilli</taxon>
        <taxon>Bacillales</taxon>
        <taxon>Bacillaceae</taxon>
        <taxon>Lederbergia</taxon>
    </lineage>
</organism>
<dbReference type="RefSeq" id="WP_213110007.1">
    <property type="nucleotide sequence ID" value="NZ_JAGYPJ010000001.1"/>
</dbReference>
<dbReference type="AlphaFoldDB" id="A0A942TMA6"/>
<dbReference type="EMBL" id="JAGYPJ010000001">
    <property type="protein sequence ID" value="MBS4199317.1"/>
    <property type="molecule type" value="Genomic_DNA"/>
</dbReference>